<evidence type="ECO:0000256" key="5">
    <source>
        <dbReference type="ARBA" id="ARBA00022723"/>
    </source>
</evidence>
<dbReference type="GO" id="GO:0019645">
    <property type="term" value="P:anaerobic electron transport chain"/>
    <property type="evidence" value="ECO:0007669"/>
    <property type="project" value="TreeGrafter"/>
</dbReference>
<evidence type="ECO:0000313" key="14">
    <source>
        <dbReference type="EMBL" id="NGO38939.1"/>
    </source>
</evidence>
<dbReference type="PANTHER" id="PTHR30633">
    <property type="entry name" value="CYTOCHROME C-552 RESPIRATORY NITRITE REDUCTASE"/>
    <property type="match status" value="1"/>
</dbReference>
<evidence type="ECO:0000256" key="4">
    <source>
        <dbReference type="ARBA" id="ARBA00022617"/>
    </source>
</evidence>
<proteinExistence type="inferred from homology"/>
<evidence type="ECO:0000259" key="13">
    <source>
        <dbReference type="PROSITE" id="PS51007"/>
    </source>
</evidence>
<feature type="transmembrane region" description="Helical" evidence="12">
    <location>
        <begin position="20"/>
        <end position="42"/>
    </location>
</feature>
<feature type="domain" description="Cytochrome c" evidence="13">
    <location>
        <begin position="177"/>
        <end position="291"/>
    </location>
</feature>
<evidence type="ECO:0000256" key="9">
    <source>
        <dbReference type="ARBA" id="ARBA00023004"/>
    </source>
</evidence>
<keyword evidence="9 11" id="KW-0408">Iron</keyword>
<dbReference type="EC" id="1.7.2.2" evidence="3"/>
<comment type="catalytic activity">
    <reaction evidence="10">
        <text>6 Fe(III)-[cytochrome c] + NH4(+) + 2 H2O = 6 Fe(II)-[cytochrome c] + nitrite + 8 H(+)</text>
        <dbReference type="Rhea" id="RHEA:13089"/>
        <dbReference type="Rhea" id="RHEA-COMP:10350"/>
        <dbReference type="Rhea" id="RHEA-COMP:14399"/>
        <dbReference type="ChEBI" id="CHEBI:15377"/>
        <dbReference type="ChEBI" id="CHEBI:15378"/>
        <dbReference type="ChEBI" id="CHEBI:16301"/>
        <dbReference type="ChEBI" id="CHEBI:28938"/>
        <dbReference type="ChEBI" id="CHEBI:29033"/>
        <dbReference type="ChEBI" id="CHEBI:29034"/>
        <dbReference type="EC" id="1.7.2.2"/>
    </reaction>
</comment>
<keyword evidence="7" id="KW-0106">Calcium</keyword>
<dbReference type="GO" id="GO:0030288">
    <property type="term" value="C:outer membrane-bounded periplasmic space"/>
    <property type="evidence" value="ECO:0007669"/>
    <property type="project" value="TreeGrafter"/>
</dbReference>
<keyword evidence="8" id="KW-0560">Oxidoreductase</keyword>
<keyword evidence="12" id="KW-0812">Transmembrane</keyword>
<dbReference type="Proteomes" id="UP000477311">
    <property type="component" value="Unassembled WGS sequence"/>
</dbReference>
<dbReference type="InterPro" id="IPR003321">
    <property type="entry name" value="Cyt_c552"/>
</dbReference>
<evidence type="ECO:0000256" key="1">
    <source>
        <dbReference type="ARBA" id="ARBA00004196"/>
    </source>
</evidence>
<protein>
    <recommendedName>
        <fullName evidence="3">nitrite reductase (cytochrome; ammonia-forming)</fullName>
        <ecNumber evidence="3">1.7.2.2</ecNumber>
    </recommendedName>
</protein>
<name>A0A6M1RN00_9BACT</name>
<dbReference type="PANTHER" id="PTHR30633:SF0">
    <property type="entry name" value="CYTOCHROME C-552"/>
    <property type="match status" value="1"/>
</dbReference>
<comment type="subcellular location">
    <subcellularLocation>
        <location evidence="1">Cell envelope</location>
    </subcellularLocation>
</comment>
<sequence length="482" mass="54634">MQTRVGRSESKRRGGQLLKYGLVTGLAAVITVGALALLVNILERKREARNPFFRVVELHDGITDPAVWGKNFPIQYDSYRRTVDQVRTRYGGSEALPRTPTQADPRSIVAQSKLEEDPRLKTLWAGYAFALDTREDRGHAYMLDDATFTGRQARPQPGACLNCHSSAYAAYKKLGEGDIMKGFERFNALPFAEARKLVEHPVACIDCHDPETMQLRITRPAFIEGIRQLKAKEGIPDYDVNRMATRQEMRSYVCAQCHVEYYFKGEEKRLTFPWKHGLKVEDIMAYYDENGVRDWVHAETGAPVLKAQHPEFELWSQGIHARSGVACADCHMPYQRVGAFKVSDHHVRSPVLNVHRSCQTCHPWPEEELKARIFTIQERTHQLRSRALDALMDLIADIKAARQAGRTDSQLKEALTYHRKAQFYIDFIEAENSTGFHAPEEAARILAEAIDFCRQGQIAVRKLSEKSVSSGPPVAQNRTEAP</sequence>
<accession>A0A6M1RN00</accession>
<dbReference type="CDD" id="cd00548">
    <property type="entry name" value="NrfA-like"/>
    <property type="match status" value="1"/>
</dbReference>
<evidence type="ECO:0000256" key="2">
    <source>
        <dbReference type="ARBA" id="ARBA00009288"/>
    </source>
</evidence>
<comment type="similarity">
    <text evidence="2">Belongs to the cytochrome c-552 family.</text>
</comment>
<keyword evidence="12" id="KW-1133">Transmembrane helix</keyword>
<evidence type="ECO:0000256" key="8">
    <source>
        <dbReference type="ARBA" id="ARBA00023002"/>
    </source>
</evidence>
<evidence type="ECO:0000313" key="15">
    <source>
        <dbReference type="Proteomes" id="UP000477311"/>
    </source>
</evidence>
<evidence type="ECO:0000256" key="6">
    <source>
        <dbReference type="ARBA" id="ARBA00022729"/>
    </source>
</evidence>
<keyword evidence="5 11" id="KW-0479">Metal-binding</keyword>
<dbReference type="PIRSF" id="PIRSF000243">
    <property type="entry name" value="Cyt_c552"/>
    <property type="match status" value="1"/>
</dbReference>
<dbReference type="AlphaFoldDB" id="A0A6M1RN00"/>
<evidence type="ECO:0000256" key="7">
    <source>
        <dbReference type="ARBA" id="ARBA00022837"/>
    </source>
</evidence>
<keyword evidence="6" id="KW-0732">Signal</keyword>
<dbReference type="Gene3D" id="1.10.1130.10">
    <property type="entry name" value="Flavocytochrome C3, Chain A"/>
    <property type="match status" value="1"/>
</dbReference>
<dbReference type="GO" id="GO:0009055">
    <property type="term" value="F:electron transfer activity"/>
    <property type="evidence" value="ECO:0007669"/>
    <property type="project" value="InterPro"/>
</dbReference>
<evidence type="ECO:0000256" key="10">
    <source>
        <dbReference type="ARBA" id="ARBA00049131"/>
    </source>
</evidence>
<evidence type="ECO:0000256" key="3">
    <source>
        <dbReference type="ARBA" id="ARBA00011887"/>
    </source>
</evidence>
<keyword evidence="4 11" id="KW-0349">Heme</keyword>
<evidence type="ECO:0000256" key="12">
    <source>
        <dbReference type="SAM" id="Phobius"/>
    </source>
</evidence>
<dbReference type="PROSITE" id="PS51007">
    <property type="entry name" value="CYTC"/>
    <property type="match status" value="1"/>
</dbReference>
<dbReference type="EMBL" id="JAAKYA010000042">
    <property type="protein sequence ID" value="NGO38939.1"/>
    <property type="molecule type" value="Genomic_DNA"/>
</dbReference>
<dbReference type="GO" id="GO:0042279">
    <property type="term" value="F:nitrite reductase (cytochrome, ammonia-forming) activity"/>
    <property type="evidence" value="ECO:0007669"/>
    <property type="project" value="UniProtKB-EC"/>
</dbReference>
<dbReference type="Gene3D" id="1.20.140.10">
    <property type="entry name" value="Butyryl-CoA Dehydrogenase, subunit A, domain 3"/>
    <property type="match status" value="1"/>
</dbReference>
<dbReference type="SUPFAM" id="SSF48695">
    <property type="entry name" value="Multiheme cytochromes"/>
    <property type="match status" value="1"/>
</dbReference>
<dbReference type="InterPro" id="IPR009056">
    <property type="entry name" value="Cyt_c-like_dom"/>
</dbReference>
<evidence type="ECO:0000256" key="11">
    <source>
        <dbReference type="PROSITE-ProRule" id="PRU00433"/>
    </source>
</evidence>
<gene>
    <name evidence="14" type="ORF">G4L39_05955</name>
</gene>
<dbReference type="RefSeq" id="WP_165106681.1">
    <property type="nucleotide sequence ID" value="NZ_JAAKYA010000042.1"/>
</dbReference>
<dbReference type="Pfam" id="PF02335">
    <property type="entry name" value="Cytochrom_C552"/>
    <property type="match status" value="1"/>
</dbReference>
<dbReference type="InterPro" id="IPR036280">
    <property type="entry name" value="Multihaem_cyt_sf"/>
</dbReference>
<organism evidence="14 15">
    <name type="scientific">Limisphaera ngatamarikiensis</name>
    <dbReference type="NCBI Taxonomy" id="1324935"/>
    <lineage>
        <taxon>Bacteria</taxon>
        <taxon>Pseudomonadati</taxon>
        <taxon>Verrucomicrobiota</taxon>
        <taxon>Verrucomicrobiia</taxon>
        <taxon>Limisphaerales</taxon>
        <taxon>Limisphaeraceae</taxon>
        <taxon>Limisphaera</taxon>
    </lineage>
</organism>
<keyword evidence="15" id="KW-1185">Reference proteome</keyword>
<keyword evidence="12" id="KW-0472">Membrane</keyword>
<reference evidence="14 15" key="1">
    <citation type="submission" date="2020-02" db="EMBL/GenBank/DDBJ databases">
        <title>Draft genome sequence of Limisphaera ngatamarikiensis NGM72.4T, a thermophilic Verrucomicrobia grouped in subdivision 3.</title>
        <authorList>
            <person name="Carere C.R."/>
            <person name="Steen J."/>
            <person name="Hugenholtz P."/>
            <person name="Stott M.B."/>
        </authorList>
    </citation>
    <scope>NUCLEOTIDE SEQUENCE [LARGE SCALE GENOMIC DNA]</scope>
    <source>
        <strain evidence="14 15">NGM72.4</strain>
    </source>
</reference>
<comment type="caution">
    <text evidence="14">The sequence shown here is derived from an EMBL/GenBank/DDBJ whole genome shotgun (WGS) entry which is preliminary data.</text>
</comment>
<dbReference type="GO" id="GO:0046872">
    <property type="term" value="F:metal ion binding"/>
    <property type="evidence" value="ECO:0007669"/>
    <property type="project" value="UniProtKB-KW"/>
</dbReference>
<dbReference type="GO" id="GO:0020037">
    <property type="term" value="F:heme binding"/>
    <property type="evidence" value="ECO:0007669"/>
    <property type="project" value="InterPro"/>
</dbReference>